<evidence type="ECO:0000256" key="2">
    <source>
        <dbReference type="ARBA" id="ARBA00005145"/>
    </source>
</evidence>
<dbReference type="Proteomes" id="UP001152766">
    <property type="component" value="Unassembled WGS sequence"/>
</dbReference>
<dbReference type="GO" id="GO:0045252">
    <property type="term" value="C:oxoglutarate dehydrogenase complex"/>
    <property type="evidence" value="ECO:0007669"/>
    <property type="project" value="UniProtKB-UniRule"/>
</dbReference>
<dbReference type="Gene3D" id="4.10.320.10">
    <property type="entry name" value="E3-binding domain"/>
    <property type="match status" value="1"/>
</dbReference>
<dbReference type="CDD" id="cd06849">
    <property type="entry name" value="lipoyl_domain"/>
    <property type="match status" value="1"/>
</dbReference>
<proteinExistence type="inferred from homology"/>
<organism evidence="14 15">
    <name type="scientific">Pelomonas aquatica</name>
    <dbReference type="NCBI Taxonomy" id="431058"/>
    <lineage>
        <taxon>Bacteria</taxon>
        <taxon>Pseudomonadati</taxon>
        <taxon>Pseudomonadota</taxon>
        <taxon>Betaproteobacteria</taxon>
        <taxon>Burkholderiales</taxon>
        <taxon>Sphaerotilaceae</taxon>
        <taxon>Roseateles</taxon>
    </lineage>
</organism>
<dbReference type="GO" id="GO:0004149">
    <property type="term" value="F:dihydrolipoyllysine-residue succinyltransferase activity"/>
    <property type="evidence" value="ECO:0007669"/>
    <property type="project" value="UniProtKB-UniRule"/>
</dbReference>
<dbReference type="FunFam" id="3.30.559.10:FF:000007">
    <property type="entry name" value="Dihydrolipoamide acetyltransferase component of pyruvate dehydrogenase complex"/>
    <property type="match status" value="1"/>
</dbReference>
<comment type="catalytic activity">
    <reaction evidence="10 11">
        <text>N(6)-[(R)-dihydrolipoyl]-L-lysyl-[protein] + succinyl-CoA = N(6)-[(R)-S(8)-succinyldihydrolipoyl]-L-lysyl-[protein] + CoA</text>
        <dbReference type="Rhea" id="RHEA:15213"/>
        <dbReference type="Rhea" id="RHEA-COMP:10475"/>
        <dbReference type="Rhea" id="RHEA-COMP:20092"/>
        <dbReference type="ChEBI" id="CHEBI:57287"/>
        <dbReference type="ChEBI" id="CHEBI:57292"/>
        <dbReference type="ChEBI" id="CHEBI:83100"/>
        <dbReference type="ChEBI" id="CHEBI:83120"/>
        <dbReference type="EC" id="2.3.1.61"/>
    </reaction>
</comment>
<dbReference type="Pfam" id="PF00364">
    <property type="entry name" value="Biotin_lipoyl"/>
    <property type="match status" value="1"/>
</dbReference>
<reference evidence="14" key="1">
    <citation type="submission" date="2019-02" db="EMBL/GenBank/DDBJ databases">
        <title>Draft genome of the type strain Pelomonas aquatica CCUG 52575T.</title>
        <authorList>
            <person name="Gomila M."/>
            <person name="Lalucat J."/>
        </authorList>
    </citation>
    <scope>NUCLEOTIDE SEQUENCE</scope>
    <source>
        <strain evidence="14">CCUG 52575</strain>
    </source>
</reference>
<dbReference type="GO" id="GO:0005829">
    <property type="term" value="C:cytosol"/>
    <property type="evidence" value="ECO:0007669"/>
    <property type="project" value="TreeGrafter"/>
</dbReference>
<evidence type="ECO:0000259" key="13">
    <source>
        <dbReference type="PROSITE" id="PS51826"/>
    </source>
</evidence>
<dbReference type="EMBL" id="SGUG01000008">
    <property type="protein sequence ID" value="MDG0862318.1"/>
    <property type="molecule type" value="Genomic_DNA"/>
</dbReference>
<dbReference type="EC" id="2.3.1.61" evidence="4 11"/>
<dbReference type="InterPro" id="IPR023213">
    <property type="entry name" value="CAT-like_dom_sf"/>
</dbReference>
<comment type="caution">
    <text evidence="14">The sequence shown here is derived from an EMBL/GenBank/DDBJ whole genome shotgun (WGS) entry which is preliminary data.</text>
</comment>
<dbReference type="Gene3D" id="3.30.559.10">
    <property type="entry name" value="Chloramphenicol acetyltransferase-like domain"/>
    <property type="match status" value="1"/>
</dbReference>
<dbReference type="NCBIfam" id="TIGR01347">
    <property type="entry name" value="sucB"/>
    <property type="match status" value="1"/>
</dbReference>
<comment type="pathway">
    <text evidence="2 11">Amino-acid degradation; L-lysine degradation via saccharopine pathway; glutaryl-CoA from L-lysine: step 6/6.</text>
</comment>
<evidence type="ECO:0000256" key="3">
    <source>
        <dbReference type="ARBA" id="ARBA00007317"/>
    </source>
</evidence>
<evidence type="ECO:0000313" key="15">
    <source>
        <dbReference type="Proteomes" id="UP001152766"/>
    </source>
</evidence>
<name>A0A9X4R7R0_9BURK</name>
<dbReference type="NCBIfam" id="NF004309">
    <property type="entry name" value="PRK05704.1"/>
    <property type="match status" value="1"/>
</dbReference>
<dbReference type="SUPFAM" id="SSF51230">
    <property type="entry name" value="Single hybrid motif"/>
    <property type="match status" value="1"/>
</dbReference>
<comment type="similarity">
    <text evidence="3 11">Belongs to the 2-oxoacid dehydrogenase family.</text>
</comment>
<dbReference type="PROSITE" id="PS50968">
    <property type="entry name" value="BIOTINYL_LIPOYL"/>
    <property type="match status" value="1"/>
</dbReference>
<keyword evidence="15" id="KW-1185">Reference proteome</keyword>
<dbReference type="InterPro" id="IPR001078">
    <property type="entry name" value="2-oxoacid_DH_actylTfrase"/>
</dbReference>
<keyword evidence="8 11" id="KW-0450">Lipoyl</keyword>
<comment type="cofactor">
    <cofactor evidence="11">
        <name>(R)-lipoate</name>
        <dbReference type="ChEBI" id="CHEBI:83088"/>
    </cofactor>
    <text evidence="11">Binds 1 lipoyl cofactor covalently.</text>
</comment>
<dbReference type="InterPro" id="IPR003016">
    <property type="entry name" value="2-oxoA_DH_lipoyl-BS"/>
</dbReference>
<dbReference type="Pfam" id="PF02817">
    <property type="entry name" value="E3_binding"/>
    <property type="match status" value="1"/>
</dbReference>
<evidence type="ECO:0000256" key="6">
    <source>
        <dbReference type="ARBA" id="ARBA00022532"/>
    </source>
</evidence>
<dbReference type="InterPro" id="IPR050537">
    <property type="entry name" value="2-oxoacid_dehydrogenase"/>
</dbReference>
<gene>
    <name evidence="14" type="primary">odhB</name>
    <name evidence="14" type="ORF">EXJ73_07530</name>
</gene>
<dbReference type="Pfam" id="PF00198">
    <property type="entry name" value="2-oxoacid_dh"/>
    <property type="match status" value="1"/>
</dbReference>
<dbReference type="InterPro" id="IPR011053">
    <property type="entry name" value="Single_hybrid_motif"/>
</dbReference>
<dbReference type="PANTHER" id="PTHR43416">
    <property type="entry name" value="DIHYDROLIPOYLLYSINE-RESIDUE SUCCINYLTRANSFERASE COMPONENT OF 2-OXOGLUTARATE DEHYDROGENASE COMPLEX, MITOCHONDRIAL-RELATED"/>
    <property type="match status" value="1"/>
</dbReference>
<dbReference type="SUPFAM" id="SSF47005">
    <property type="entry name" value="Peripheral subunit-binding domain of 2-oxo acid dehydrogenase complex"/>
    <property type="match status" value="1"/>
</dbReference>
<evidence type="ECO:0000313" key="14">
    <source>
        <dbReference type="EMBL" id="MDG0862318.1"/>
    </source>
</evidence>
<dbReference type="InterPro" id="IPR000089">
    <property type="entry name" value="Biotin_lipoyl"/>
</dbReference>
<evidence type="ECO:0000256" key="9">
    <source>
        <dbReference type="ARBA" id="ARBA00023315"/>
    </source>
</evidence>
<dbReference type="InterPro" id="IPR036625">
    <property type="entry name" value="E3-bd_dom_sf"/>
</dbReference>
<evidence type="ECO:0000256" key="11">
    <source>
        <dbReference type="RuleBase" id="RU361138"/>
    </source>
</evidence>
<feature type="domain" description="Peripheral subunit-binding (PSBD)" evidence="13">
    <location>
        <begin position="111"/>
        <end position="148"/>
    </location>
</feature>
<keyword evidence="6 11" id="KW-0816">Tricarboxylic acid cycle</keyword>
<comment type="function">
    <text evidence="1 11">E2 component of the 2-oxoglutarate dehydrogenase (OGDH) complex which catalyzes the second step in the conversion of 2-oxoglutarate to succinyl-CoA and CO(2).</text>
</comment>
<keyword evidence="7 11" id="KW-0808">Transferase</keyword>
<evidence type="ECO:0000256" key="10">
    <source>
        <dbReference type="ARBA" id="ARBA00052761"/>
    </source>
</evidence>
<dbReference type="GO" id="GO:0006099">
    <property type="term" value="P:tricarboxylic acid cycle"/>
    <property type="evidence" value="ECO:0007669"/>
    <property type="project" value="UniProtKB-UniRule"/>
</dbReference>
<feature type="domain" description="Lipoyl-binding" evidence="12">
    <location>
        <begin position="3"/>
        <end position="78"/>
    </location>
</feature>
<protein>
    <recommendedName>
        <fullName evidence="5 11">Dihydrolipoyllysine-residue succinyltransferase component of 2-oxoglutarate dehydrogenase complex</fullName>
        <ecNumber evidence="4 11">2.3.1.61</ecNumber>
    </recommendedName>
    <alternativeName>
        <fullName evidence="11">2-oxoglutarate dehydrogenase complex component E2</fullName>
    </alternativeName>
</protein>
<dbReference type="GO" id="GO:0033512">
    <property type="term" value="P:L-lysine catabolic process to acetyl-CoA via saccharopine"/>
    <property type="evidence" value="ECO:0007669"/>
    <property type="project" value="UniProtKB-UniRule"/>
</dbReference>
<keyword evidence="9 11" id="KW-0012">Acyltransferase</keyword>
<dbReference type="InterPro" id="IPR004167">
    <property type="entry name" value="PSBD"/>
</dbReference>
<evidence type="ECO:0000256" key="5">
    <source>
        <dbReference type="ARBA" id="ARBA00019511"/>
    </source>
</evidence>
<dbReference type="InterPro" id="IPR006255">
    <property type="entry name" value="SucB"/>
</dbReference>
<dbReference type="SUPFAM" id="SSF52777">
    <property type="entry name" value="CoA-dependent acyltransferases"/>
    <property type="match status" value="1"/>
</dbReference>
<accession>A0A9X4R7R0</accession>
<dbReference type="PANTHER" id="PTHR43416:SF5">
    <property type="entry name" value="DIHYDROLIPOYLLYSINE-RESIDUE SUCCINYLTRANSFERASE COMPONENT OF 2-OXOGLUTARATE DEHYDROGENASE COMPLEX, MITOCHONDRIAL"/>
    <property type="match status" value="1"/>
</dbReference>
<dbReference type="PROSITE" id="PS51826">
    <property type="entry name" value="PSBD"/>
    <property type="match status" value="1"/>
</dbReference>
<evidence type="ECO:0000256" key="8">
    <source>
        <dbReference type="ARBA" id="ARBA00022823"/>
    </source>
</evidence>
<dbReference type="AlphaFoldDB" id="A0A9X4R7R0"/>
<dbReference type="RefSeq" id="WP_268151438.1">
    <property type="nucleotide sequence ID" value="NZ_JAPPUW010000012.1"/>
</dbReference>
<dbReference type="Gene3D" id="2.40.50.100">
    <property type="match status" value="1"/>
</dbReference>
<dbReference type="PROSITE" id="PS00189">
    <property type="entry name" value="LIPOYL"/>
    <property type="match status" value="1"/>
</dbReference>
<evidence type="ECO:0000256" key="4">
    <source>
        <dbReference type="ARBA" id="ARBA00012945"/>
    </source>
</evidence>
<evidence type="ECO:0000256" key="7">
    <source>
        <dbReference type="ARBA" id="ARBA00022679"/>
    </source>
</evidence>
<sequence length="413" mass="43127">MAIVDVQVPQFSESVSEGTLLTWKKKPGEAVAIDETLVEIETDKVVLEVPAPAAGVLAEIIKADGSTVTSQELLARIDTEGKAGAAAPAASAAAPAAAPVAAQAAAGKGDVAMPAAAKILAEKGLQATDVAGTGKDGRVTKGDALAAGAKPVAAPVAVAANPAVAKPLPAVAAPVQPNLGERPEQRVPMTRLRARIAERLVQSQSTNAILTTFNEVNMAPVMEMRKKFQEKFEKEHGVKLGFMSFFVKAAVAALKKYPIINASVDGNDIVYHGYFDIGIAVGSPRGLVVPVLRNVDQMSFADIEKKIAEFGAKAKEGKLSIDELTGGTFSISNGGTFGSMLSTPIINPPQSAILGVHATKDRAVVENGQVVVRPINYLAMSYDHRIIDGREAVLGLVTMKEALEDPARLLFDI</sequence>
<evidence type="ECO:0000259" key="12">
    <source>
        <dbReference type="PROSITE" id="PS50968"/>
    </source>
</evidence>
<evidence type="ECO:0000256" key="1">
    <source>
        <dbReference type="ARBA" id="ARBA00004052"/>
    </source>
</evidence>